<feature type="non-terminal residue" evidence="1">
    <location>
        <position position="62"/>
    </location>
</feature>
<dbReference type="EC" id="2.5.1.84" evidence="1"/>
<organism evidence="1">
    <name type="scientific">Glycine soja</name>
    <name type="common">Wild soybean</name>
    <dbReference type="NCBI Taxonomy" id="3848"/>
    <lineage>
        <taxon>Eukaryota</taxon>
        <taxon>Viridiplantae</taxon>
        <taxon>Streptophyta</taxon>
        <taxon>Embryophyta</taxon>
        <taxon>Tracheophyta</taxon>
        <taxon>Spermatophyta</taxon>
        <taxon>Magnoliopsida</taxon>
        <taxon>eudicotyledons</taxon>
        <taxon>Gunneridae</taxon>
        <taxon>Pentapetalae</taxon>
        <taxon>rosids</taxon>
        <taxon>fabids</taxon>
        <taxon>Fabales</taxon>
        <taxon>Fabaceae</taxon>
        <taxon>Papilionoideae</taxon>
        <taxon>50 kb inversion clade</taxon>
        <taxon>NPAAA clade</taxon>
        <taxon>indigoferoid/millettioid clade</taxon>
        <taxon>Phaseoleae</taxon>
        <taxon>Glycine</taxon>
        <taxon>Glycine subgen. Soja</taxon>
    </lineage>
</organism>
<keyword evidence="1" id="KW-0808">Transferase</keyword>
<dbReference type="AlphaFoldDB" id="A0A0B2QL74"/>
<sequence length="62" mass="7279">MKLRIDNKSAIDLAKHPIAHGRSKHIKVKYHFLRDQVNKNKLALEHCRTEEQFANMLTKALK</sequence>
<reference evidence="1" key="1">
    <citation type="submission" date="2014-07" db="EMBL/GenBank/DDBJ databases">
        <title>Identification of a novel salt tolerance gene in wild soybean by whole-genome sequencing.</title>
        <authorList>
            <person name="Lam H.-M."/>
            <person name="Qi X."/>
            <person name="Li M.-W."/>
            <person name="Liu X."/>
            <person name="Xie M."/>
            <person name="Ni M."/>
            <person name="Xu X."/>
        </authorList>
    </citation>
    <scope>NUCLEOTIDE SEQUENCE [LARGE SCALE GENOMIC DNA]</scope>
    <source>
        <tissue evidence="1">Root</tissue>
    </source>
</reference>
<evidence type="ECO:0000313" key="1">
    <source>
        <dbReference type="EMBL" id="KHN20487.1"/>
    </source>
</evidence>
<protein>
    <submittedName>
        <fullName evidence="1">Copia protein</fullName>
        <ecNumber evidence="1">2.5.1.84</ecNumber>
    </submittedName>
</protein>
<gene>
    <name evidence="1" type="ORF">glysoja_029500</name>
</gene>
<name>A0A0B2QL74_GLYSO</name>
<dbReference type="Proteomes" id="UP000053555">
    <property type="component" value="Unassembled WGS sequence"/>
</dbReference>
<accession>A0A0B2QL74</accession>
<dbReference type="EMBL" id="KN658441">
    <property type="protein sequence ID" value="KHN20487.1"/>
    <property type="molecule type" value="Genomic_DNA"/>
</dbReference>
<dbReference type="CDD" id="cd09272">
    <property type="entry name" value="RNase_HI_RT_Ty1"/>
    <property type="match status" value="1"/>
</dbReference>
<dbReference type="GO" id="GO:0052923">
    <property type="term" value="F:all-trans-nonaprenyl-diphosphate synthase (geranyl-diphosphate specific) activity"/>
    <property type="evidence" value="ECO:0007669"/>
    <property type="project" value="UniProtKB-EC"/>
</dbReference>
<proteinExistence type="predicted"/>